<dbReference type="EMBL" id="FOPK01000005">
    <property type="protein sequence ID" value="SFG60301.1"/>
    <property type="molecule type" value="Genomic_DNA"/>
</dbReference>
<dbReference type="Proteomes" id="UP000185487">
    <property type="component" value="Chromosome"/>
</dbReference>
<evidence type="ECO:0000313" key="4">
    <source>
        <dbReference type="Proteomes" id="UP000199140"/>
    </source>
</evidence>
<protein>
    <submittedName>
        <fullName evidence="2">Uncharacterized protein</fullName>
    </submittedName>
</protein>
<reference evidence="1 3" key="1">
    <citation type="submission" date="2016-04" db="EMBL/GenBank/DDBJ databases">
        <title>Complete genome sequencing and analysis of CBMB27, Methylobacterium phyllosphaerae isolated from leaf tissues of rice (Oryza sativa L.).</title>
        <authorList>
            <person name="Lee Y."/>
            <person name="Hwangbo K."/>
            <person name="Chung H."/>
            <person name="Yoo J."/>
            <person name="Kim K.Y."/>
            <person name="Sa T.M."/>
            <person name="Um Y."/>
            <person name="Madhaiyan M."/>
        </authorList>
    </citation>
    <scope>NUCLEOTIDE SEQUENCE [LARGE SCALE GENOMIC DNA]</scope>
    <source>
        <strain evidence="1 3">CBMB27</strain>
    </source>
</reference>
<keyword evidence="3" id="KW-1185">Reference proteome</keyword>
<gene>
    <name evidence="1" type="ORF">MCBMB27_04145</name>
    <name evidence="2" type="ORF">SAMN05192567_105179</name>
</gene>
<proteinExistence type="predicted"/>
<organism evidence="2 4">
    <name type="scientific">Methylobacterium phyllosphaerae</name>
    <dbReference type="NCBI Taxonomy" id="418223"/>
    <lineage>
        <taxon>Bacteria</taxon>
        <taxon>Pseudomonadati</taxon>
        <taxon>Pseudomonadota</taxon>
        <taxon>Alphaproteobacteria</taxon>
        <taxon>Hyphomicrobiales</taxon>
        <taxon>Methylobacteriaceae</taxon>
        <taxon>Methylobacterium</taxon>
    </lineage>
</organism>
<name>A0AAE8HPY1_9HYPH</name>
<dbReference type="AlphaFoldDB" id="A0AAE8HPY1"/>
<dbReference type="EMBL" id="CP015367">
    <property type="protein sequence ID" value="APT33436.1"/>
    <property type="molecule type" value="Genomic_DNA"/>
</dbReference>
<accession>A0AAE8HPY1</accession>
<dbReference type="KEGG" id="mphy:MCBMB27_04145"/>
<evidence type="ECO:0000313" key="3">
    <source>
        <dbReference type="Proteomes" id="UP000185487"/>
    </source>
</evidence>
<reference evidence="2 4" key="2">
    <citation type="submission" date="2016-10" db="EMBL/GenBank/DDBJ databases">
        <authorList>
            <person name="Varghese N."/>
            <person name="Submissions S."/>
        </authorList>
    </citation>
    <scope>NUCLEOTIDE SEQUENCE [LARGE SCALE GENOMIC DNA]</scope>
    <source>
        <strain evidence="2 4">CBMB27</strain>
    </source>
</reference>
<evidence type="ECO:0000313" key="1">
    <source>
        <dbReference type="EMBL" id="APT33436.1"/>
    </source>
</evidence>
<evidence type="ECO:0000313" key="2">
    <source>
        <dbReference type="EMBL" id="SFG60301.1"/>
    </source>
</evidence>
<dbReference type="Proteomes" id="UP000199140">
    <property type="component" value="Unassembled WGS sequence"/>
</dbReference>
<sequence>MGWRRLKVLAGLKFRPVSASAGAAAAVCRLCVVGAGL</sequence>